<sequence length="129" mass="14607">MESSTQEINLNCEINGIEKGSLKNLLIVKLSCDNININFDIVENINIFNEKDKVRVIISRTKPSYTNKDFCGHGYIVTELKDTTPDGKYNLIISLFGLLVKISNKESLLKTFGLNVMDHVYFCVKKISS</sequence>
<evidence type="ECO:0000313" key="2">
    <source>
        <dbReference type="EMBL" id="BDB97173.1"/>
    </source>
</evidence>
<dbReference type="GO" id="GO:0006351">
    <property type="term" value="P:DNA-templated transcription"/>
    <property type="evidence" value="ECO:0007669"/>
    <property type="project" value="UniProtKB-UniRule"/>
</dbReference>
<comment type="catalytic activity">
    <reaction evidence="1">
        <text>RNA(n) + a ribonucleoside 5'-triphosphate = RNA(n+1) + diphosphate</text>
        <dbReference type="Rhea" id="RHEA:21248"/>
        <dbReference type="Rhea" id="RHEA-COMP:14527"/>
        <dbReference type="Rhea" id="RHEA-COMP:17342"/>
        <dbReference type="ChEBI" id="CHEBI:33019"/>
        <dbReference type="ChEBI" id="CHEBI:61557"/>
        <dbReference type="ChEBI" id="CHEBI:140395"/>
        <dbReference type="EC" id="2.7.7.6"/>
    </reaction>
</comment>
<dbReference type="Pfam" id="PF16992">
    <property type="entry name" value="RNA_pol_RpbG"/>
    <property type="match status" value="1"/>
</dbReference>
<evidence type="ECO:0000256" key="1">
    <source>
        <dbReference type="HAMAP-Rule" id="MF_00866"/>
    </source>
</evidence>
<dbReference type="EC" id="2.7.7.6" evidence="1"/>
<keyword evidence="1" id="KW-0240">DNA-directed RNA polymerase</keyword>
<reference evidence="2 3" key="1">
    <citation type="journal article" date="2022" name="Microbiol. Resour. Announc.">
        <title>Complete Genome Sequence of the Hyperthermophilic and Acidophilic Archaeon Saccharolobus caldissimus Strain HS-3T.</title>
        <authorList>
            <person name="Sakai H.D."/>
            <person name="Kurosawa N."/>
        </authorList>
    </citation>
    <scope>NUCLEOTIDE SEQUENCE [LARGE SCALE GENOMIC DNA]</scope>
    <source>
        <strain evidence="2 3">JCM32116</strain>
    </source>
</reference>
<name>A0AAQ4CMZ2_9CREN</name>
<dbReference type="GO" id="GO:0003899">
    <property type="term" value="F:DNA-directed RNA polymerase activity"/>
    <property type="evidence" value="ECO:0007669"/>
    <property type="project" value="UniProtKB-UniRule"/>
</dbReference>
<dbReference type="HAMAP" id="MF_00866">
    <property type="entry name" value="RNApol_arch_Rpo8"/>
    <property type="match status" value="1"/>
</dbReference>
<evidence type="ECO:0000313" key="3">
    <source>
        <dbReference type="Proteomes" id="UP001319921"/>
    </source>
</evidence>
<dbReference type="GO" id="GO:0005737">
    <property type="term" value="C:cytoplasm"/>
    <property type="evidence" value="ECO:0007669"/>
    <property type="project" value="UniProtKB-SubCell"/>
</dbReference>
<dbReference type="InterPro" id="IPR012340">
    <property type="entry name" value="NA-bd_OB-fold"/>
</dbReference>
<proteinExistence type="inferred from homology"/>
<comment type="similarity">
    <text evidence="1">Belongs to the archaeal Rpo8 RNA polymerase subunit family.</text>
</comment>
<keyword evidence="3" id="KW-1185">Reference proteome</keyword>
<organism evidence="2 3">
    <name type="scientific">Saccharolobus caldissimus</name>
    <dbReference type="NCBI Taxonomy" id="1702097"/>
    <lineage>
        <taxon>Archaea</taxon>
        <taxon>Thermoproteota</taxon>
        <taxon>Thermoprotei</taxon>
        <taxon>Sulfolobales</taxon>
        <taxon>Sulfolobaceae</taxon>
        <taxon>Saccharolobus</taxon>
    </lineage>
</organism>
<dbReference type="Proteomes" id="UP001319921">
    <property type="component" value="Chromosome"/>
</dbReference>
<keyword evidence="1" id="KW-0548">Nucleotidyltransferase</keyword>
<keyword evidence="1" id="KW-0808">Transferase</keyword>
<gene>
    <name evidence="1" type="primary">rpo8</name>
    <name evidence="1" type="synonym">rpoG</name>
    <name evidence="2" type="ORF">SACC_01900</name>
</gene>
<dbReference type="InterPro" id="IPR031555">
    <property type="entry name" value="RNA_pol_Rpo8"/>
</dbReference>
<dbReference type="NCBIfam" id="NF011549">
    <property type="entry name" value="PRK14980.1"/>
    <property type="match status" value="1"/>
</dbReference>
<dbReference type="EMBL" id="AP025226">
    <property type="protein sequence ID" value="BDB97173.1"/>
    <property type="molecule type" value="Genomic_DNA"/>
</dbReference>
<keyword evidence="1" id="KW-0804">Transcription</keyword>
<dbReference type="Gene3D" id="2.40.50.140">
    <property type="entry name" value="Nucleic acid-binding proteins"/>
    <property type="match status" value="1"/>
</dbReference>
<dbReference type="KEGG" id="scas:SACC_01900"/>
<protein>
    <recommendedName>
        <fullName evidence="1">DNA-directed RNA polymerase subunit Rpo8</fullName>
        <ecNumber evidence="1">2.7.7.6</ecNumber>
    </recommendedName>
    <alternativeName>
        <fullName evidence="1">DNA-directed RNA polymerase, subunit G</fullName>
    </alternativeName>
</protein>
<dbReference type="AlphaFoldDB" id="A0AAQ4CMZ2"/>
<keyword evidence="1" id="KW-0963">Cytoplasm</keyword>
<comment type="function">
    <text evidence="1">DNA-dependent RNA polymerase (RNAP) catalyzes the transcription of DNA into RNA using the four ribonucleoside triphosphates as substrates.</text>
</comment>
<comment type="subunit">
    <text evidence="1">Part of the RNA polymerase complex.</text>
</comment>
<accession>A0AAQ4CMZ2</accession>
<dbReference type="GO" id="GO:0000428">
    <property type="term" value="C:DNA-directed RNA polymerase complex"/>
    <property type="evidence" value="ECO:0007669"/>
    <property type="project" value="UniProtKB-KW"/>
</dbReference>
<comment type="subcellular location">
    <subcellularLocation>
        <location evidence="1">Cytoplasm</location>
    </subcellularLocation>
</comment>